<keyword evidence="2" id="KW-1185">Reference proteome</keyword>
<dbReference type="EMBL" id="JAFFZE010000010">
    <property type="protein sequence ID" value="MCT2583901.1"/>
    <property type="molecule type" value="Genomic_DNA"/>
</dbReference>
<gene>
    <name evidence="1" type="ORF">JT362_12300</name>
</gene>
<proteinExistence type="predicted"/>
<organism evidence="1 2">
    <name type="scientific">Actinophytocola gossypii</name>
    <dbReference type="NCBI Taxonomy" id="2812003"/>
    <lineage>
        <taxon>Bacteria</taxon>
        <taxon>Bacillati</taxon>
        <taxon>Actinomycetota</taxon>
        <taxon>Actinomycetes</taxon>
        <taxon>Pseudonocardiales</taxon>
        <taxon>Pseudonocardiaceae</taxon>
    </lineage>
</organism>
<dbReference type="RefSeq" id="WP_260191279.1">
    <property type="nucleotide sequence ID" value="NZ_JAFFZE010000010.1"/>
</dbReference>
<reference evidence="1 2" key="1">
    <citation type="submission" date="2021-02" db="EMBL/GenBank/DDBJ databases">
        <title>Actinophytocola xerophila sp. nov., isolated from soil of cotton cropping field.</title>
        <authorList>
            <person name="Huang R."/>
            <person name="Chen X."/>
            <person name="Ge X."/>
            <person name="Liu W."/>
        </authorList>
    </citation>
    <scope>NUCLEOTIDE SEQUENCE [LARGE SCALE GENOMIC DNA]</scope>
    <source>
        <strain evidence="1 2">S1-96</strain>
    </source>
</reference>
<protein>
    <submittedName>
        <fullName evidence="1">Uncharacterized protein</fullName>
    </submittedName>
</protein>
<evidence type="ECO:0000313" key="2">
    <source>
        <dbReference type="Proteomes" id="UP001156441"/>
    </source>
</evidence>
<sequence>MAVVGLVLVVVGFGVLAFAVREVLRLRSEVDALGVRADEVAERLDALPPELSGTFGTGARHLITVELLNLFELAHRESALTRPLTALTPRLLRDVVHRRLIGRVRRSLADAGVRAEVRLHRAARRP</sequence>
<comment type="caution">
    <text evidence="1">The sequence shown here is derived from an EMBL/GenBank/DDBJ whole genome shotgun (WGS) entry which is preliminary data.</text>
</comment>
<accession>A0ABT2J882</accession>
<name>A0ABT2J882_9PSEU</name>
<dbReference type="Proteomes" id="UP001156441">
    <property type="component" value="Unassembled WGS sequence"/>
</dbReference>
<evidence type="ECO:0000313" key="1">
    <source>
        <dbReference type="EMBL" id="MCT2583901.1"/>
    </source>
</evidence>